<feature type="compositionally biased region" description="Low complexity" evidence="7">
    <location>
        <begin position="554"/>
        <end position="565"/>
    </location>
</feature>
<dbReference type="PANTHER" id="PTHR32309:SF13">
    <property type="entry name" value="FERRIC ENTEROBACTIN TRANSPORT PROTEIN FEPE"/>
    <property type="match status" value="1"/>
</dbReference>
<dbReference type="InterPro" id="IPR027417">
    <property type="entry name" value="P-loop_NTPase"/>
</dbReference>
<dbReference type="InterPro" id="IPR003856">
    <property type="entry name" value="LPS_length_determ_N"/>
</dbReference>
<dbReference type="Gene3D" id="3.40.50.300">
    <property type="entry name" value="P-loop containing nucleotide triphosphate hydrolases"/>
    <property type="match status" value="1"/>
</dbReference>
<evidence type="ECO:0000256" key="8">
    <source>
        <dbReference type="SAM" id="Phobius"/>
    </source>
</evidence>
<evidence type="ECO:0000313" key="11">
    <source>
        <dbReference type="Proteomes" id="UP001055286"/>
    </source>
</evidence>
<proteinExistence type="predicted"/>
<keyword evidence="3 8" id="KW-0812">Transmembrane</keyword>
<evidence type="ECO:0000256" key="6">
    <source>
        <dbReference type="SAM" id="Coils"/>
    </source>
</evidence>
<dbReference type="GO" id="GO:0004713">
    <property type="term" value="F:protein tyrosine kinase activity"/>
    <property type="evidence" value="ECO:0007669"/>
    <property type="project" value="TreeGrafter"/>
</dbReference>
<gene>
    <name evidence="10" type="ORF">MPEAHAMD_2915</name>
</gene>
<comment type="subcellular location">
    <subcellularLocation>
        <location evidence="1">Cell membrane</location>
        <topology evidence="1">Multi-pass membrane protein</topology>
    </subcellularLocation>
</comment>
<dbReference type="AlphaFoldDB" id="A0AA37HB54"/>
<feature type="transmembrane region" description="Helical" evidence="8">
    <location>
        <begin position="77"/>
        <end position="98"/>
    </location>
</feature>
<feature type="coiled-coil region" evidence="6">
    <location>
        <begin position="426"/>
        <end position="453"/>
    </location>
</feature>
<feature type="region of interest" description="Disordered" evidence="7">
    <location>
        <begin position="607"/>
        <end position="646"/>
    </location>
</feature>
<protein>
    <recommendedName>
        <fullName evidence="9">Polysaccharide chain length determinant N-terminal domain-containing protein</fullName>
    </recommendedName>
</protein>
<feature type="compositionally biased region" description="Basic and acidic residues" evidence="7">
    <location>
        <begin position="9"/>
        <end position="28"/>
    </location>
</feature>
<feature type="compositionally biased region" description="Pro residues" evidence="7">
    <location>
        <begin position="608"/>
        <end position="623"/>
    </location>
</feature>
<keyword evidence="2" id="KW-1003">Cell membrane</keyword>
<reference evidence="10" key="1">
    <citation type="journal article" date="2016" name="Front. Microbiol.">
        <title>Genome Sequence of the Piezophilic, Mesophilic Sulfate-Reducing Bacterium Desulfovibrio indicus J2T.</title>
        <authorList>
            <person name="Cao J."/>
            <person name="Maignien L."/>
            <person name="Shao Z."/>
            <person name="Alain K."/>
            <person name="Jebbar M."/>
        </authorList>
    </citation>
    <scope>NUCLEOTIDE SEQUENCE</scope>
    <source>
        <strain evidence="10">JCM 32048</strain>
    </source>
</reference>
<feature type="compositionally biased region" description="Basic and acidic residues" evidence="7">
    <location>
        <begin position="38"/>
        <end position="54"/>
    </location>
</feature>
<dbReference type="EMBL" id="BPQJ01000012">
    <property type="protein sequence ID" value="GJD62757.1"/>
    <property type="molecule type" value="Genomic_DNA"/>
</dbReference>
<sequence>MPRVFPFAERSHARLPDRLAGRGRKDSKTPGSTSKSPEATKDAKTARDDVPDAMAWERRSEDGLTLGDVGRLLRRRWLVILLPTVVAFGLAVTFVQVVTPRYTAEAKLLLESRDSALTRLQQDRGELPQPIDEQAVASQVQVVMSRDIAREAIKSLGLVGNAEFDPMVNGVGGLQQVLVMLGLAQNPLDREPVDRVMEKYFERLLVYPAGKSRILTIEFRSKDPELAAKAANTISDLYLSSLAAAKVDTARYASTWLGTNIETLRSRVAEAEAKVEAFRARNGLIGSGGTTNQPLAAQQLAEISTQLTQARAAQADAGAKAKLIREMLKDGRGFEIPDVANNELIRRLVEQRIGLRAQLALEARTLLPQHPRMKELRAQLEGLETQIRAAADRAVRTLENDARIAGSRVESLQAAVDAQRSIVAKANGDEVELRALEREAKAQREQLESYLGRFREAAARDAASAAPADARVVSRAVVPDLPSFPKKLPIVIFATVIALLFAIGSVVAKALLAGDPPGRGRGRPSSRPPLRRPETEPVPEAPVAVAPVHPPATPAAASATRPPEPEVAAAPVPVLSAAQVLPTEQVLPAERFLAAEQFLTAEARPVAEPAPSPVVPPAEPAPPVAAAAPADRVAPTAPRPSVDPVLPAATVPPVEAASVPPAPGATAPLPFEARYDLDVLVARLDAIETAGGGRRVLLVGTGGETDLGGLARSLGCAASLHGRALLVRLDGSQDARPGLLDLVAGRADFTTVIQPDASPRLNLIGRGRGEAETLVAGRDALGLTFDALGEAYDWVIACLGDGFSAGTWPMVSAISAWMDAVVIASNAEADDPRLVGLFDTAEAAGVPEVIVVQDRAPAGVPVPSYPLRRSA</sequence>
<dbReference type="Pfam" id="PF02706">
    <property type="entry name" value="Wzz"/>
    <property type="match status" value="1"/>
</dbReference>
<feature type="coiled-coil region" evidence="6">
    <location>
        <begin position="373"/>
        <end position="400"/>
    </location>
</feature>
<dbReference type="Proteomes" id="UP001055286">
    <property type="component" value="Unassembled WGS sequence"/>
</dbReference>
<keyword evidence="6" id="KW-0175">Coiled coil</keyword>
<feature type="region of interest" description="Disordered" evidence="7">
    <location>
        <begin position="513"/>
        <end position="565"/>
    </location>
</feature>
<evidence type="ECO:0000313" key="10">
    <source>
        <dbReference type="EMBL" id="GJD62757.1"/>
    </source>
</evidence>
<evidence type="ECO:0000256" key="3">
    <source>
        <dbReference type="ARBA" id="ARBA00022692"/>
    </source>
</evidence>
<feature type="region of interest" description="Disordered" evidence="7">
    <location>
        <begin position="1"/>
        <end position="54"/>
    </location>
</feature>
<dbReference type="PANTHER" id="PTHR32309">
    <property type="entry name" value="TYROSINE-PROTEIN KINASE"/>
    <property type="match status" value="1"/>
</dbReference>
<name>A0AA37HB54_9HYPH</name>
<reference evidence="10" key="2">
    <citation type="submission" date="2021-08" db="EMBL/GenBank/DDBJ databases">
        <authorList>
            <person name="Tani A."/>
            <person name="Ola A."/>
            <person name="Ogura Y."/>
            <person name="Katsura K."/>
            <person name="Hayashi T."/>
        </authorList>
    </citation>
    <scope>NUCLEOTIDE SEQUENCE</scope>
    <source>
        <strain evidence="10">JCM 32048</strain>
    </source>
</reference>
<evidence type="ECO:0000256" key="1">
    <source>
        <dbReference type="ARBA" id="ARBA00004651"/>
    </source>
</evidence>
<dbReference type="GO" id="GO:0005886">
    <property type="term" value="C:plasma membrane"/>
    <property type="evidence" value="ECO:0007669"/>
    <property type="project" value="UniProtKB-SubCell"/>
</dbReference>
<feature type="transmembrane region" description="Helical" evidence="8">
    <location>
        <begin position="490"/>
        <end position="512"/>
    </location>
</feature>
<evidence type="ECO:0000256" key="5">
    <source>
        <dbReference type="ARBA" id="ARBA00023136"/>
    </source>
</evidence>
<keyword evidence="4 8" id="KW-1133">Transmembrane helix</keyword>
<evidence type="ECO:0000256" key="2">
    <source>
        <dbReference type="ARBA" id="ARBA00022475"/>
    </source>
</evidence>
<accession>A0AA37HB54</accession>
<dbReference type="InterPro" id="IPR050445">
    <property type="entry name" value="Bact_polysacc_biosynth/exp"/>
</dbReference>
<feature type="compositionally biased region" description="Low complexity" evidence="7">
    <location>
        <begin position="624"/>
        <end position="646"/>
    </location>
</feature>
<organism evidence="10 11">
    <name type="scientific">Methylobacterium frigidaeris</name>
    <dbReference type="NCBI Taxonomy" id="2038277"/>
    <lineage>
        <taxon>Bacteria</taxon>
        <taxon>Pseudomonadati</taxon>
        <taxon>Pseudomonadota</taxon>
        <taxon>Alphaproteobacteria</taxon>
        <taxon>Hyphomicrobiales</taxon>
        <taxon>Methylobacteriaceae</taxon>
        <taxon>Methylobacterium</taxon>
    </lineage>
</organism>
<evidence type="ECO:0000256" key="4">
    <source>
        <dbReference type="ARBA" id="ARBA00022989"/>
    </source>
</evidence>
<evidence type="ECO:0000256" key="7">
    <source>
        <dbReference type="SAM" id="MobiDB-lite"/>
    </source>
</evidence>
<comment type="caution">
    <text evidence="10">The sequence shown here is derived from an EMBL/GenBank/DDBJ whole genome shotgun (WGS) entry which is preliminary data.</text>
</comment>
<keyword evidence="11" id="KW-1185">Reference proteome</keyword>
<evidence type="ECO:0000259" key="9">
    <source>
        <dbReference type="Pfam" id="PF02706"/>
    </source>
</evidence>
<keyword evidence="5 8" id="KW-0472">Membrane</keyword>
<feature type="domain" description="Polysaccharide chain length determinant N-terminal" evidence="9">
    <location>
        <begin position="65"/>
        <end position="156"/>
    </location>
</feature>